<comment type="caution">
    <text evidence="1">The sequence shown here is derived from an EMBL/GenBank/DDBJ whole genome shotgun (WGS) entry which is preliminary data.</text>
</comment>
<reference evidence="1" key="1">
    <citation type="submission" date="2022-03" db="EMBL/GenBank/DDBJ databases">
        <title>Fererhizobium litorale gen. nov., sp. nov., isolated from sandy sediments of the Sea of Japan seashore.</title>
        <authorList>
            <person name="Romanenko L."/>
            <person name="Kurilenko V."/>
            <person name="Otstavnykh N."/>
            <person name="Svetashev V."/>
            <person name="Tekutyeva L."/>
            <person name="Isaeva M."/>
            <person name="Mikhailov V."/>
        </authorList>
    </citation>
    <scope>NUCLEOTIDE SEQUENCE</scope>
    <source>
        <strain evidence="1">KMM 9576</strain>
    </source>
</reference>
<accession>A0AAE3U1P1</accession>
<dbReference type="InterPro" id="IPR035437">
    <property type="entry name" value="SNase_OB-fold_sf"/>
</dbReference>
<protein>
    <submittedName>
        <fullName evidence="1">Thermonuclease family protein</fullName>
    </submittedName>
</protein>
<dbReference type="SUPFAM" id="SSF50199">
    <property type="entry name" value="Staphylococcal nuclease"/>
    <property type="match status" value="1"/>
</dbReference>
<keyword evidence="2" id="KW-1185">Reference proteome</keyword>
<evidence type="ECO:0000313" key="1">
    <source>
        <dbReference type="EMBL" id="MDI7923259.1"/>
    </source>
</evidence>
<dbReference type="RefSeq" id="WP_311787395.1">
    <property type="nucleotide sequence ID" value="NZ_JALDYY010000009.1"/>
</dbReference>
<dbReference type="Proteomes" id="UP001161580">
    <property type="component" value="Unassembled WGS sequence"/>
</dbReference>
<proteinExistence type="predicted"/>
<evidence type="ECO:0000313" key="2">
    <source>
        <dbReference type="Proteomes" id="UP001161580"/>
    </source>
</evidence>
<gene>
    <name evidence="1" type="ORF">MRS75_14335</name>
</gene>
<dbReference type="EMBL" id="JALDYZ010000007">
    <property type="protein sequence ID" value="MDI7923259.1"/>
    <property type="molecule type" value="Genomic_DNA"/>
</dbReference>
<dbReference type="AlphaFoldDB" id="A0AAE3U1P1"/>
<dbReference type="Gene3D" id="2.40.50.90">
    <property type="match status" value="1"/>
</dbReference>
<organism evidence="1 2">
    <name type="scientific">Ferirhizobium litorale</name>
    <dbReference type="NCBI Taxonomy" id="2927786"/>
    <lineage>
        <taxon>Bacteria</taxon>
        <taxon>Pseudomonadati</taxon>
        <taxon>Pseudomonadota</taxon>
        <taxon>Alphaproteobacteria</taxon>
        <taxon>Hyphomicrobiales</taxon>
        <taxon>Rhizobiaceae</taxon>
        <taxon>Ferirhizobium</taxon>
    </lineage>
</organism>
<sequence length="150" mass="16046">MGNLGKIALQCLILLPSFTTSAEAGRRAVIDGPVTAEIIDVIDGDTLLVRAIPWPQHSIEVYVRLRGIDAPEIRSKCSAIRSADKDAKAALRQLTGVGATVSLSHISGEKYFGRVVADIRLDDGSDPVVDLLSEGHVRRYDGGRKPPSAC</sequence>
<name>A0AAE3U1P1_9HYPH</name>